<dbReference type="AlphaFoldDB" id="A0AAD9YEB9"/>
<evidence type="ECO:0000256" key="3">
    <source>
        <dbReference type="ARBA" id="ARBA00022692"/>
    </source>
</evidence>
<dbReference type="InterPro" id="IPR005828">
    <property type="entry name" value="MFS_sugar_transport-like"/>
</dbReference>
<evidence type="ECO:0000256" key="6">
    <source>
        <dbReference type="SAM" id="Phobius"/>
    </source>
</evidence>
<evidence type="ECO:0000259" key="7">
    <source>
        <dbReference type="PROSITE" id="PS50850"/>
    </source>
</evidence>
<dbReference type="InterPro" id="IPR020846">
    <property type="entry name" value="MFS_dom"/>
</dbReference>
<dbReference type="GO" id="GO:0005351">
    <property type="term" value="F:carbohydrate:proton symporter activity"/>
    <property type="evidence" value="ECO:0007669"/>
    <property type="project" value="TreeGrafter"/>
</dbReference>
<accession>A0AAD9YEB9</accession>
<feature type="transmembrane region" description="Helical" evidence="6">
    <location>
        <begin position="165"/>
        <end position="188"/>
    </location>
</feature>
<feature type="transmembrane region" description="Helical" evidence="6">
    <location>
        <begin position="21"/>
        <end position="40"/>
    </location>
</feature>
<gene>
    <name evidence="8" type="ORF">CKAH01_05763</name>
</gene>
<dbReference type="PANTHER" id="PTHR48022:SF59">
    <property type="entry name" value="MAJOR FACILITATOR SUPERFAMILY (MFS) PROFILE DOMAIN-CONTAINING PROTEIN"/>
    <property type="match status" value="1"/>
</dbReference>
<evidence type="ECO:0000256" key="2">
    <source>
        <dbReference type="ARBA" id="ARBA00010992"/>
    </source>
</evidence>
<dbReference type="Pfam" id="PF00083">
    <property type="entry name" value="Sugar_tr"/>
    <property type="match status" value="1"/>
</dbReference>
<sequence length="200" mass="21189">MGLKDSALAKYIRNIKSSPKSLIANKQLICTSLVFAFAGIPLCWDQGSSATIPSLPGFQHAFGITSATNPGQVSNFVSLVYIGAGVGAALTYFINDRWGRLWALRIYSVTWIIGQLIAVASSGNLAAMYAGRIVAGFGIGPLTVIGPVTLTEIAPAETRGLITSWFSVIMLLSLTVAAFVVLGCFGMAPSVQWQVPFFIP</sequence>
<feature type="transmembrane region" description="Helical" evidence="6">
    <location>
        <begin position="76"/>
        <end position="94"/>
    </location>
</feature>
<evidence type="ECO:0000256" key="1">
    <source>
        <dbReference type="ARBA" id="ARBA00004141"/>
    </source>
</evidence>
<evidence type="ECO:0000313" key="9">
    <source>
        <dbReference type="Proteomes" id="UP001281614"/>
    </source>
</evidence>
<dbReference type="PANTHER" id="PTHR48022">
    <property type="entry name" value="PLASTIDIC GLUCOSE TRANSPORTER 4"/>
    <property type="match status" value="1"/>
</dbReference>
<dbReference type="Proteomes" id="UP001281614">
    <property type="component" value="Unassembled WGS sequence"/>
</dbReference>
<dbReference type="GO" id="GO:0016020">
    <property type="term" value="C:membrane"/>
    <property type="evidence" value="ECO:0007669"/>
    <property type="project" value="UniProtKB-SubCell"/>
</dbReference>
<keyword evidence="3 6" id="KW-0812">Transmembrane</keyword>
<evidence type="ECO:0000256" key="4">
    <source>
        <dbReference type="ARBA" id="ARBA00022989"/>
    </source>
</evidence>
<evidence type="ECO:0000313" key="8">
    <source>
        <dbReference type="EMBL" id="KAK2757506.1"/>
    </source>
</evidence>
<comment type="similarity">
    <text evidence="2">Belongs to the major facilitator superfamily. Sugar transporter (TC 2.A.1.1) family.</text>
</comment>
<proteinExistence type="inferred from homology"/>
<keyword evidence="9" id="KW-1185">Reference proteome</keyword>
<feature type="transmembrane region" description="Helical" evidence="6">
    <location>
        <begin position="133"/>
        <end position="153"/>
    </location>
</feature>
<dbReference type="EMBL" id="VYYT01000200">
    <property type="protein sequence ID" value="KAK2757506.1"/>
    <property type="molecule type" value="Genomic_DNA"/>
</dbReference>
<comment type="caution">
    <text evidence="8">The sequence shown here is derived from an EMBL/GenBank/DDBJ whole genome shotgun (WGS) entry which is preliminary data.</text>
</comment>
<organism evidence="8 9">
    <name type="scientific">Colletotrichum kahawae</name>
    <name type="common">Coffee berry disease fungus</name>
    <dbReference type="NCBI Taxonomy" id="34407"/>
    <lineage>
        <taxon>Eukaryota</taxon>
        <taxon>Fungi</taxon>
        <taxon>Dikarya</taxon>
        <taxon>Ascomycota</taxon>
        <taxon>Pezizomycotina</taxon>
        <taxon>Sordariomycetes</taxon>
        <taxon>Hypocreomycetidae</taxon>
        <taxon>Glomerellales</taxon>
        <taxon>Glomerellaceae</taxon>
        <taxon>Colletotrichum</taxon>
        <taxon>Colletotrichum gloeosporioides species complex</taxon>
    </lineage>
</organism>
<reference evidence="8" key="1">
    <citation type="submission" date="2023-02" db="EMBL/GenBank/DDBJ databases">
        <title>Colletotrichum kahawae CIFC_Que2 genome sequencing and assembly.</title>
        <authorList>
            <person name="Baroncelli R."/>
        </authorList>
    </citation>
    <scope>NUCLEOTIDE SEQUENCE</scope>
    <source>
        <strain evidence="8">CIFC_Que2</strain>
    </source>
</reference>
<dbReference type="Gene3D" id="1.20.1250.20">
    <property type="entry name" value="MFS general substrate transporter like domains"/>
    <property type="match status" value="1"/>
</dbReference>
<feature type="transmembrane region" description="Helical" evidence="6">
    <location>
        <begin position="106"/>
        <end position="127"/>
    </location>
</feature>
<dbReference type="PROSITE" id="PS50850">
    <property type="entry name" value="MFS"/>
    <property type="match status" value="1"/>
</dbReference>
<name>A0AAD9YEB9_COLKA</name>
<keyword evidence="5 6" id="KW-0472">Membrane</keyword>
<evidence type="ECO:0000256" key="5">
    <source>
        <dbReference type="ARBA" id="ARBA00023136"/>
    </source>
</evidence>
<feature type="domain" description="Major facilitator superfamily (MFS) profile" evidence="7">
    <location>
        <begin position="31"/>
        <end position="200"/>
    </location>
</feature>
<dbReference type="InterPro" id="IPR050360">
    <property type="entry name" value="MFS_Sugar_Transporters"/>
</dbReference>
<protein>
    <submittedName>
        <fullName evidence="8">MFS quinate transporter</fullName>
    </submittedName>
</protein>
<comment type="subcellular location">
    <subcellularLocation>
        <location evidence="1">Membrane</location>
        <topology evidence="1">Multi-pass membrane protein</topology>
    </subcellularLocation>
</comment>
<dbReference type="InterPro" id="IPR036259">
    <property type="entry name" value="MFS_trans_sf"/>
</dbReference>
<keyword evidence="4 6" id="KW-1133">Transmembrane helix</keyword>
<dbReference type="SUPFAM" id="SSF103473">
    <property type="entry name" value="MFS general substrate transporter"/>
    <property type="match status" value="1"/>
</dbReference>